<gene>
    <name evidence="12" type="ORF">EQM06_02770</name>
</gene>
<dbReference type="Pfam" id="PF00072">
    <property type="entry name" value="Response_reg"/>
    <property type="match status" value="1"/>
</dbReference>
<evidence type="ECO:0000259" key="10">
    <source>
        <dbReference type="PROSITE" id="PS50110"/>
    </source>
</evidence>
<keyword evidence="6" id="KW-0804">Transcription</keyword>
<dbReference type="PROSITE" id="PS51755">
    <property type="entry name" value="OMPR_PHOB"/>
    <property type="match status" value="1"/>
</dbReference>
<feature type="domain" description="OmpR/PhoB-type" evidence="11">
    <location>
        <begin position="131"/>
        <end position="232"/>
    </location>
</feature>
<dbReference type="InterPro" id="IPR001867">
    <property type="entry name" value="OmpR/PhoB-type_DNA-bd"/>
</dbReference>
<evidence type="ECO:0000259" key="11">
    <source>
        <dbReference type="PROSITE" id="PS51755"/>
    </source>
</evidence>
<feature type="DNA-binding region" description="OmpR/PhoB-type" evidence="9">
    <location>
        <begin position="131"/>
        <end position="232"/>
    </location>
</feature>
<dbReference type="FunFam" id="1.10.10.10:FF:000018">
    <property type="entry name" value="DNA-binding response regulator ResD"/>
    <property type="match status" value="1"/>
</dbReference>
<reference evidence="12 13" key="1">
    <citation type="submission" date="2019-01" db="EMBL/GenBank/DDBJ databases">
        <title>Draft genomes of a novel of Aminipila strains.</title>
        <authorList>
            <person name="Ma S."/>
        </authorList>
    </citation>
    <scope>NUCLEOTIDE SEQUENCE [LARGE SCALE GENOMIC DNA]</scope>
    <source>
        <strain evidence="13">JN-39</strain>
    </source>
</reference>
<dbReference type="GO" id="GO:0000976">
    <property type="term" value="F:transcription cis-regulatory region binding"/>
    <property type="evidence" value="ECO:0007669"/>
    <property type="project" value="TreeGrafter"/>
</dbReference>
<evidence type="ECO:0000256" key="7">
    <source>
        <dbReference type="ARBA" id="ARBA00024867"/>
    </source>
</evidence>
<dbReference type="InterPro" id="IPR011006">
    <property type="entry name" value="CheY-like_superfamily"/>
</dbReference>
<keyword evidence="5 9" id="KW-0238">DNA-binding</keyword>
<dbReference type="PANTHER" id="PTHR48111:SF73">
    <property type="entry name" value="ALKALINE PHOSPHATASE SYNTHESIS TRANSCRIPTIONAL REGULATORY PROTEIN PHOP"/>
    <property type="match status" value="1"/>
</dbReference>
<dbReference type="GO" id="GO:0006355">
    <property type="term" value="P:regulation of DNA-templated transcription"/>
    <property type="evidence" value="ECO:0007669"/>
    <property type="project" value="InterPro"/>
</dbReference>
<evidence type="ECO:0000256" key="6">
    <source>
        <dbReference type="ARBA" id="ARBA00023163"/>
    </source>
</evidence>
<dbReference type="KEGG" id="amij:EQM06_02770"/>
<keyword evidence="4" id="KW-0805">Transcription regulation</keyword>
<dbReference type="SUPFAM" id="SSF52172">
    <property type="entry name" value="CheY-like"/>
    <property type="match status" value="1"/>
</dbReference>
<dbReference type="InterPro" id="IPR039420">
    <property type="entry name" value="WalR-like"/>
</dbReference>
<dbReference type="SMART" id="SM00448">
    <property type="entry name" value="REC"/>
    <property type="match status" value="1"/>
</dbReference>
<dbReference type="SMART" id="SM00862">
    <property type="entry name" value="Trans_reg_C"/>
    <property type="match status" value="1"/>
</dbReference>
<evidence type="ECO:0000313" key="12">
    <source>
        <dbReference type="EMBL" id="QAT44062.1"/>
    </source>
</evidence>
<dbReference type="EMBL" id="CP035281">
    <property type="protein sequence ID" value="QAT44062.1"/>
    <property type="molecule type" value="Genomic_DNA"/>
</dbReference>
<feature type="domain" description="Response regulatory" evidence="10">
    <location>
        <begin position="7"/>
        <end position="120"/>
    </location>
</feature>
<dbReference type="OrthoDB" id="9790442at2"/>
<dbReference type="InterPro" id="IPR036388">
    <property type="entry name" value="WH-like_DNA-bd_sf"/>
</dbReference>
<evidence type="ECO:0000256" key="9">
    <source>
        <dbReference type="PROSITE-ProRule" id="PRU01091"/>
    </source>
</evidence>
<name>A0A410PYL2_9FIRM</name>
<evidence type="ECO:0000256" key="4">
    <source>
        <dbReference type="ARBA" id="ARBA00023015"/>
    </source>
</evidence>
<keyword evidence="2 8" id="KW-0597">Phosphoprotein</keyword>
<evidence type="ECO:0000313" key="13">
    <source>
        <dbReference type="Proteomes" id="UP000287601"/>
    </source>
</evidence>
<dbReference type="Proteomes" id="UP000287601">
    <property type="component" value="Chromosome"/>
</dbReference>
<dbReference type="GO" id="GO:0005829">
    <property type="term" value="C:cytosol"/>
    <property type="evidence" value="ECO:0007669"/>
    <property type="project" value="TreeGrafter"/>
</dbReference>
<protein>
    <recommendedName>
        <fullName evidence="1">Stage 0 sporulation protein A homolog</fullName>
    </recommendedName>
</protein>
<feature type="modified residue" description="4-aspartylphosphate" evidence="8">
    <location>
        <position position="56"/>
    </location>
</feature>
<dbReference type="PROSITE" id="PS50110">
    <property type="entry name" value="RESPONSE_REGULATORY"/>
    <property type="match status" value="1"/>
</dbReference>
<keyword evidence="13" id="KW-1185">Reference proteome</keyword>
<dbReference type="GO" id="GO:0000156">
    <property type="term" value="F:phosphorelay response regulator activity"/>
    <property type="evidence" value="ECO:0007669"/>
    <property type="project" value="TreeGrafter"/>
</dbReference>
<dbReference type="Gene3D" id="3.40.50.2300">
    <property type="match status" value="1"/>
</dbReference>
<evidence type="ECO:0000256" key="3">
    <source>
        <dbReference type="ARBA" id="ARBA00023012"/>
    </source>
</evidence>
<proteinExistence type="predicted"/>
<dbReference type="PANTHER" id="PTHR48111">
    <property type="entry name" value="REGULATOR OF RPOS"/>
    <property type="match status" value="1"/>
</dbReference>
<evidence type="ECO:0000256" key="8">
    <source>
        <dbReference type="PROSITE-ProRule" id="PRU00169"/>
    </source>
</evidence>
<dbReference type="AlphaFoldDB" id="A0A410PYL2"/>
<dbReference type="CDD" id="cd00383">
    <property type="entry name" value="trans_reg_C"/>
    <property type="match status" value="1"/>
</dbReference>
<dbReference type="Pfam" id="PF00486">
    <property type="entry name" value="Trans_reg_C"/>
    <property type="match status" value="1"/>
</dbReference>
<keyword evidence="3" id="KW-0902">Two-component regulatory system</keyword>
<dbReference type="FunFam" id="3.40.50.2300:FF:000001">
    <property type="entry name" value="DNA-binding response regulator PhoB"/>
    <property type="match status" value="1"/>
</dbReference>
<dbReference type="Gene3D" id="6.10.250.690">
    <property type="match status" value="1"/>
</dbReference>
<dbReference type="SUPFAM" id="SSF46894">
    <property type="entry name" value="C-terminal effector domain of the bipartite response regulators"/>
    <property type="match status" value="1"/>
</dbReference>
<organism evidence="12 13">
    <name type="scientific">Aminipila luticellarii</name>
    <dbReference type="NCBI Taxonomy" id="2507160"/>
    <lineage>
        <taxon>Bacteria</taxon>
        <taxon>Bacillati</taxon>
        <taxon>Bacillota</taxon>
        <taxon>Clostridia</taxon>
        <taxon>Peptostreptococcales</taxon>
        <taxon>Anaerovoracaceae</taxon>
        <taxon>Aminipila</taxon>
    </lineage>
</organism>
<dbReference type="InterPro" id="IPR016032">
    <property type="entry name" value="Sig_transdc_resp-reg_C-effctor"/>
</dbReference>
<dbReference type="RefSeq" id="WP_128746769.1">
    <property type="nucleotide sequence ID" value="NZ_CP035281.1"/>
</dbReference>
<accession>A0A410PYL2</accession>
<dbReference type="Gene3D" id="1.10.10.10">
    <property type="entry name" value="Winged helix-like DNA-binding domain superfamily/Winged helix DNA-binding domain"/>
    <property type="match status" value="1"/>
</dbReference>
<dbReference type="InterPro" id="IPR001789">
    <property type="entry name" value="Sig_transdc_resp-reg_receiver"/>
</dbReference>
<evidence type="ECO:0000256" key="5">
    <source>
        <dbReference type="ARBA" id="ARBA00023125"/>
    </source>
</evidence>
<evidence type="ECO:0000256" key="2">
    <source>
        <dbReference type="ARBA" id="ARBA00022553"/>
    </source>
</evidence>
<dbReference type="GO" id="GO:0032993">
    <property type="term" value="C:protein-DNA complex"/>
    <property type="evidence" value="ECO:0007669"/>
    <property type="project" value="TreeGrafter"/>
</dbReference>
<comment type="function">
    <text evidence="7">May play the central regulatory role in sporulation. It may be an element of the effector pathway responsible for the activation of sporulation genes in response to nutritional stress. Spo0A may act in concert with spo0H (a sigma factor) to control the expression of some genes that are critical to the sporulation process.</text>
</comment>
<sequence>MLGEKKKVLIVDDEPKIVEAVMAYLEKNGYDPFAAYDGEKALVLFHNIHPDLVVLDLMLPKLSGEEVCKEIRRMSRVPIIMLTAKVSEEEKIIGLNIGADDYVTKPFSPRELMARINSLLRRADEGVSPLFHIMNWNDGDLKIDLNTYTVKKSEKEVSLTPIEFKLLCAMMKYPRKTFTREELINLVLGTEYDGFDRTIDSHIKNLRSKIEADSANPKYIITVRGIGYKFDGKL</sequence>
<evidence type="ECO:0000256" key="1">
    <source>
        <dbReference type="ARBA" id="ARBA00018672"/>
    </source>
</evidence>